<dbReference type="InterPro" id="IPR028082">
    <property type="entry name" value="Peripla_BP_I"/>
</dbReference>
<protein>
    <submittedName>
        <fullName evidence="3">Unannotated protein</fullName>
    </submittedName>
</protein>
<feature type="compositionally biased region" description="Low complexity" evidence="1">
    <location>
        <begin position="66"/>
        <end position="94"/>
    </location>
</feature>
<feature type="region of interest" description="Disordered" evidence="1">
    <location>
        <begin position="46"/>
        <end position="94"/>
    </location>
</feature>
<evidence type="ECO:0000313" key="3">
    <source>
        <dbReference type="EMBL" id="CAB4575364.1"/>
    </source>
</evidence>
<evidence type="ECO:0000256" key="2">
    <source>
        <dbReference type="SAM" id="Phobius"/>
    </source>
</evidence>
<evidence type="ECO:0000256" key="1">
    <source>
        <dbReference type="SAM" id="MobiDB-lite"/>
    </source>
</evidence>
<keyword evidence="2" id="KW-0812">Transmembrane</keyword>
<proteinExistence type="predicted"/>
<reference evidence="3" key="1">
    <citation type="submission" date="2020-05" db="EMBL/GenBank/DDBJ databases">
        <authorList>
            <person name="Chiriac C."/>
            <person name="Salcher M."/>
            <person name="Ghai R."/>
            <person name="Kavagutti S V."/>
        </authorList>
    </citation>
    <scope>NUCLEOTIDE SEQUENCE</scope>
</reference>
<feature type="transmembrane region" description="Helical" evidence="2">
    <location>
        <begin position="27"/>
        <end position="46"/>
    </location>
</feature>
<dbReference type="AlphaFoldDB" id="A0A6J6EJE7"/>
<dbReference type="EMBL" id="CAEZSR010000118">
    <property type="protein sequence ID" value="CAB4575364.1"/>
    <property type="molecule type" value="Genomic_DNA"/>
</dbReference>
<keyword evidence="2" id="KW-1133">Transmembrane helix</keyword>
<gene>
    <name evidence="3" type="ORF">UFOPK1493_02676</name>
</gene>
<sequence length="608" mass="64582">MQPAQAGSAGGAGGSGANRQLKRWGPIAGVVAVVGIGIGVIAFSGGDDDESVTPAPTVTSAPAGSTDTTTPDEGTGEAPATTTAATDGAAPTTTAATGEWTYPLSFSDAEELGVVDQIDWGDRCDTSTGVIAVPDFFAPECYAPFTGDNGGATDQGVTADEIVVVNYLGLEGDPVIGYITDAVAVNDTNEQQGQTMLDLVEYYHAFYELYGRKVRLVNFEGTGIATDEVAARADAALIAEQYEPFAVLGGPALTSAFGDELAARGIMCIGCTPGQPTEFYAERDPLVWSLGTSSAQGQTHVVEFVTKQLVGKNAEHAGEEFRDQPRRFGYLYLDSSGAAADLAQEFADAMEAAGAPFAETVVYALDPATIQATASQAISKMKSAGVTTIVFSGDPVAPRDFTREATAQEYFPEWVVAGSTLVDTNAFSRTYDQQQWQHAFGVTFGAVRTDTNLVGSYALYKWFNGTEPPAPGRLPVMAPNPALFFAVLQGVGPNLTHETWRDALFAGTGTRQAISQPFLSWGDKEYWPYTDYHGVDDATIFWWDAEATGPDELREEGQGMWQYVDGGTRYLPGQWPTEERLFDPEGAEDFYTVPPPGEEPPSYPSPAG</sequence>
<dbReference type="SUPFAM" id="SSF53822">
    <property type="entry name" value="Periplasmic binding protein-like I"/>
    <property type="match status" value="1"/>
</dbReference>
<feature type="compositionally biased region" description="Pro residues" evidence="1">
    <location>
        <begin position="593"/>
        <end position="608"/>
    </location>
</feature>
<feature type="compositionally biased region" description="Polar residues" evidence="1">
    <location>
        <begin position="54"/>
        <end position="65"/>
    </location>
</feature>
<keyword evidence="2" id="KW-0472">Membrane</keyword>
<name>A0A6J6EJE7_9ZZZZ</name>
<dbReference type="Gene3D" id="3.40.50.2300">
    <property type="match status" value="2"/>
</dbReference>
<accession>A0A6J6EJE7</accession>
<organism evidence="3">
    <name type="scientific">freshwater metagenome</name>
    <dbReference type="NCBI Taxonomy" id="449393"/>
    <lineage>
        <taxon>unclassified sequences</taxon>
        <taxon>metagenomes</taxon>
        <taxon>ecological metagenomes</taxon>
    </lineage>
</organism>
<feature type="region of interest" description="Disordered" evidence="1">
    <location>
        <begin position="582"/>
        <end position="608"/>
    </location>
</feature>